<sequence length="308" mass="33646">MGTDDDMRTVVGAIPQAVKDGFRYDEIPWRRFSHFYGPGDEVPGLLATLASRDAEAARRALGELWEGLHHQGSTIAVAALAVPFLLRIAATGFPGLRASTLRLVAEIARCQHFGDGRREGLLQVAEDPEDAEGTTMCPVDWTIQAARAAITADLHLLFPVLPDPDPEVRSATAFVLATGTGGMPRISSALHSRLAEENDPAVRVSLILAIAQLAREEQDEHAPAWARALWSDGDQPLETRVGAALAWLCLVDDPVPDELRTLLTDPRTDRLGELFQQVPWLPPVDYYGSGLRRCIHEMLTPDVPWSSV</sequence>
<proteinExistence type="predicted"/>
<evidence type="ECO:0000313" key="2">
    <source>
        <dbReference type="Proteomes" id="UP001596435"/>
    </source>
</evidence>
<keyword evidence="2" id="KW-1185">Reference proteome</keyword>
<evidence type="ECO:0008006" key="3">
    <source>
        <dbReference type="Google" id="ProtNLM"/>
    </source>
</evidence>
<dbReference type="Gene3D" id="1.25.10.10">
    <property type="entry name" value="Leucine-rich Repeat Variant"/>
    <property type="match status" value="1"/>
</dbReference>
<comment type="caution">
    <text evidence="1">The sequence shown here is derived from an EMBL/GenBank/DDBJ whole genome shotgun (WGS) entry which is preliminary data.</text>
</comment>
<evidence type="ECO:0000313" key="1">
    <source>
        <dbReference type="EMBL" id="MFC7181142.1"/>
    </source>
</evidence>
<organism evidence="1 2">
    <name type="scientific">Kitasatospora paranensis</name>
    <dbReference type="NCBI Taxonomy" id="258053"/>
    <lineage>
        <taxon>Bacteria</taxon>
        <taxon>Bacillati</taxon>
        <taxon>Actinomycetota</taxon>
        <taxon>Actinomycetes</taxon>
        <taxon>Kitasatosporales</taxon>
        <taxon>Streptomycetaceae</taxon>
        <taxon>Kitasatospora</taxon>
    </lineage>
</organism>
<reference evidence="2" key="1">
    <citation type="journal article" date="2019" name="Int. J. Syst. Evol. Microbiol.">
        <title>The Global Catalogue of Microorganisms (GCM) 10K type strain sequencing project: providing services to taxonomists for standard genome sequencing and annotation.</title>
        <authorList>
            <consortium name="The Broad Institute Genomics Platform"/>
            <consortium name="The Broad Institute Genome Sequencing Center for Infectious Disease"/>
            <person name="Wu L."/>
            <person name="Ma J."/>
        </authorList>
    </citation>
    <scope>NUCLEOTIDE SEQUENCE [LARGE SCALE GENOMIC DNA]</scope>
    <source>
        <strain evidence="2">CGMCC 1.12859</strain>
    </source>
</reference>
<dbReference type="InterPro" id="IPR011989">
    <property type="entry name" value="ARM-like"/>
</dbReference>
<dbReference type="InterPro" id="IPR016024">
    <property type="entry name" value="ARM-type_fold"/>
</dbReference>
<dbReference type="Proteomes" id="UP001596435">
    <property type="component" value="Unassembled WGS sequence"/>
</dbReference>
<dbReference type="EMBL" id="JBHTAJ010000028">
    <property type="protein sequence ID" value="MFC7181142.1"/>
    <property type="molecule type" value="Genomic_DNA"/>
</dbReference>
<accession>A0ABW2FYS4</accession>
<name>A0ABW2FYS4_9ACTN</name>
<dbReference type="SUPFAM" id="SSF48371">
    <property type="entry name" value="ARM repeat"/>
    <property type="match status" value="1"/>
</dbReference>
<dbReference type="RefSeq" id="WP_380231362.1">
    <property type="nucleotide sequence ID" value="NZ_JBHSVH010000002.1"/>
</dbReference>
<protein>
    <recommendedName>
        <fullName evidence="3">HEAT repeat domain-containing protein</fullName>
    </recommendedName>
</protein>
<gene>
    <name evidence="1" type="ORF">ACFQMG_16410</name>
</gene>